<dbReference type="CDD" id="cd18623">
    <property type="entry name" value="GH32_ScrB-like"/>
    <property type="match status" value="1"/>
</dbReference>
<dbReference type="PATRIC" id="fig|633147.7.peg.1120"/>
<dbReference type="UniPathway" id="UPA00238"/>
<dbReference type="InterPro" id="IPR001362">
    <property type="entry name" value="Glyco_hydro_32"/>
</dbReference>
<dbReference type="RefSeq" id="WP_013251310.1">
    <property type="nucleotide sequence ID" value="NC_014363.1"/>
</dbReference>
<evidence type="ECO:0000256" key="5">
    <source>
        <dbReference type="ARBA" id="ARBA00022801"/>
    </source>
</evidence>
<dbReference type="PANTHER" id="PTHR43101">
    <property type="entry name" value="BETA-FRUCTOSIDASE"/>
    <property type="match status" value="1"/>
</dbReference>
<dbReference type="InterPro" id="IPR013189">
    <property type="entry name" value="Glyco_hydro_32_C"/>
</dbReference>
<reference evidence="12 13" key="1">
    <citation type="journal article" date="2010" name="Stand. Genomic Sci.">
        <title>Complete genome sequence of Olsenella uli type strain (VPI D76D-27C).</title>
        <authorList>
            <person name="Goker M."/>
            <person name="Held B."/>
            <person name="Lucas S."/>
            <person name="Nolan M."/>
            <person name="Yasawong M."/>
            <person name="Glavina Del Rio T."/>
            <person name="Tice H."/>
            <person name="Cheng J.F."/>
            <person name="Bruce D."/>
            <person name="Detter J.C."/>
            <person name="Tapia R."/>
            <person name="Han C."/>
            <person name="Goodwin L."/>
            <person name="Pitluck S."/>
            <person name="Liolios K."/>
            <person name="Ivanova N."/>
            <person name="Mavromatis K."/>
            <person name="Mikhailova N."/>
            <person name="Pati A."/>
            <person name="Chen A."/>
            <person name="Palaniappan K."/>
            <person name="Land M."/>
            <person name="Hauser L."/>
            <person name="Chang Y.J."/>
            <person name="Jeffries C.D."/>
            <person name="Rohde M."/>
            <person name="Sikorski J."/>
            <person name="Pukall R."/>
            <person name="Woyke T."/>
            <person name="Bristow J."/>
            <person name="Eisen J.A."/>
            <person name="Markowitz V."/>
            <person name="Hugenholtz P."/>
            <person name="Kyrpides N.C."/>
            <person name="Klenk H.P."/>
            <person name="Lapidus A."/>
        </authorList>
    </citation>
    <scope>NUCLEOTIDE SEQUENCE [LARGE SCALE GENOMIC DNA]</scope>
    <source>
        <strain evidence="13">ATCC 49627 / DSM 7084 / CIP 109912 / JCM 12494 / NCIMB 702895 / VPI D76D-27C</strain>
    </source>
</reference>
<evidence type="ECO:0000256" key="3">
    <source>
        <dbReference type="ARBA" id="ARBA00012758"/>
    </source>
</evidence>
<feature type="domain" description="Glycosyl hydrolase family 32 C-terminal" evidence="11">
    <location>
        <begin position="429"/>
        <end position="475"/>
    </location>
</feature>
<evidence type="ECO:0000259" key="10">
    <source>
        <dbReference type="Pfam" id="PF00251"/>
    </source>
</evidence>
<evidence type="ECO:0000256" key="1">
    <source>
        <dbReference type="ARBA" id="ARBA00004914"/>
    </source>
</evidence>
<comment type="subcellular location">
    <subcellularLocation>
        <location evidence="9">Cytoplasm</location>
    </subcellularLocation>
</comment>
<evidence type="ECO:0000256" key="8">
    <source>
        <dbReference type="RuleBase" id="RU362110"/>
    </source>
</evidence>
<dbReference type="GO" id="GO:0005737">
    <property type="term" value="C:cytoplasm"/>
    <property type="evidence" value="ECO:0007669"/>
    <property type="project" value="UniProtKB-SubCell"/>
</dbReference>
<dbReference type="GeneID" id="78511887"/>
<evidence type="ECO:0000259" key="11">
    <source>
        <dbReference type="Pfam" id="PF08244"/>
    </source>
</evidence>
<dbReference type="SUPFAM" id="SSF75005">
    <property type="entry name" value="Arabinanase/levansucrase/invertase"/>
    <property type="match status" value="1"/>
</dbReference>
<dbReference type="Pfam" id="PF08244">
    <property type="entry name" value="Glyco_hydro_32C"/>
    <property type="match status" value="1"/>
</dbReference>
<dbReference type="Proteomes" id="UP000000333">
    <property type="component" value="Chromosome"/>
</dbReference>
<dbReference type="eggNOG" id="COG1621">
    <property type="taxonomic scope" value="Bacteria"/>
</dbReference>
<dbReference type="KEGG" id="ols:Olsu_0437"/>
<comment type="pathway">
    <text evidence="1 9">Glycan biosynthesis; sucrose metabolism.</text>
</comment>
<dbReference type="HOGENOM" id="CLU_001528_7_1_11"/>
<comment type="similarity">
    <text evidence="2 8">Belongs to the glycosyl hydrolase 32 family.</text>
</comment>
<dbReference type="InterPro" id="IPR013148">
    <property type="entry name" value="Glyco_hydro_32_N"/>
</dbReference>
<dbReference type="Gene3D" id="2.115.10.20">
    <property type="entry name" value="Glycosyl hydrolase domain, family 43"/>
    <property type="match status" value="1"/>
</dbReference>
<dbReference type="PROSITE" id="PS00609">
    <property type="entry name" value="GLYCOSYL_HYDROL_F32"/>
    <property type="match status" value="1"/>
</dbReference>
<dbReference type="Gene3D" id="2.60.120.560">
    <property type="entry name" value="Exo-inulinase, domain 1"/>
    <property type="match status" value="1"/>
</dbReference>
<organism evidence="12 13">
    <name type="scientific">Olsenella uli (strain ATCC 49627 / DSM 7084 / CCUG 31166 / CIP 109912 / JCM 12494 / LMG 11480 / NCIMB 702895 / VPI D76D-27C)</name>
    <name type="common">Lactobacillus uli</name>
    <dbReference type="NCBI Taxonomy" id="633147"/>
    <lineage>
        <taxon>Bacteria</taxon>
        <taxon>Bacillati</taxon>
        <taxon>Actinomycetota</taxon>
        <taxon>Coriobacteriia</taxon>
        <taxon>Coriobacteriales</taxon>
        <taxon>Atopobiaceae</taxon>
        <taxon>Olsenella</taxon>
    </lineage>
</organism>
<dbReference type="InterPro" id="IPR006232">
    <property type="entry name" value="Suc6P_hydrolase"/>
</dbReference>
<evidence type="ECO:0000256" key="2">
    <source>
        <dbReference type="ARBA" id="ARBA00009902"/>
    </source>
</evidence>
<feature type="domain" description="Glycosyl hydrolase family 32 N-terminal" evidence="10">
    <location>
        <begin position="30"/>
        <end position="349"/>
    </location>
</feature>
<evidence type="ECO:0000256" key="4">
    <source>
        <dbReference type="ARBA" id="ARBA00019623"/>
    </source>
</evidence>
<keyword evidence="13" id="KW-1185">Reference proteome</keyword>
<gene>
    <name evidence="12" type="ordered locus">Olsu_0437</name>
</gene>
<dbReference type="GO" id="GO:0005985">
    <property type="term" value="P:sucrose metabolic process"/>
    <property type="evidence" value="ECO:0007669"/>
    <property type="project" value="UniProtKB-UniPathway"/>
</dbReference>
<keyword evidence="9" id="KW-0119">Carbohydrate metabolism</keyword>
<dbReference type="InterPro" id="IPR051214">
    <property type="entry name" value="GH32_Enzymes"/>
</dbReference>
<dbReference type="OrthoDB" id="9776657at2"/>
<keyword evidence="6 8" id="KW-0326">Glycosidase</keyword>
<evidence type="ECO:0000256" key="6">
    <source>
        <dbReference type="ARBA" id="ARBA00023295"/>
    </source>
</evidence>
<evidence type="ECO:0000256" key="7">
    <source>
        <dbReference type="ARBA" id="ARBA00033367"/>
    </source>
</evidence>
<dbReference type="EMBL" id="CP002106">
    <property type="protein sequence ID" value="ADK67558.1"/>
    <property type="molecule type" value="Genomic_DNA"/>
</dbReference>
<dbReference type="SMART" id="SM00640">
    <property type="entry name" value="Glyco_32"/>
    <property type="match status" value="1"/>
</dbReference>
<dbReference type="EC" id="3.2.1.26" evidence="3 8"/>
<comment type="catalytic activity">
    <reaction evidence="8">
        <text>Hydrolysis of terminal non-reducing beta-D-fructofuranoside residues in beta-D-fructofuranosides.</text>
        <dbReference type="EC" id="3.2.1.26"/>
    </reaction>
</comment>
<accession>E1QYU4</accession>
<dbReference type="AlphaFoldDB" id="E1QYU4"/>
<dbReference type="STRING" id="633147.Olsu_0437"/>
<dbReference type="PANTHER" id="PTHR43101:SF1">
    <property type="entry name" value="BETA-FRUCTOSIDASE"/>
    <property type="match status" value="1"/>
</dbReference>
<dbReference type="InterPro" id="IPR018053">
    <property type="entry name" value="Glyco_hydro_32_AS"/>
</dbReference>
<dbReference type="SUPFAM" id="SSF49899">
    <property type="entry name" value="Concanavalin A-like lectins/glucanases"/>
    <property type="match status" value="1"/>
</dbReference>
<dbReference type="InterPro" id="IPR013320">
    <property type="entry name" value="ConA-like_dom_sf"/>
</dbReference>
<proteinExistence type="inferred from homology"/>
<protein>
    <recommendedName>
        <fullName evidence="4 8">Sucrose-6-phosphate hydrolase</fullName>
        <ecNumber evidence="3 8">3.2.1.26</ecNumber>
    </recommendedName>
    <alternativeName>
        <fullName evidence="7 9">Invertase</fullName>
    </alternativeName>
</protein>
<dbReference type="CAZy" id="GH32">
    <property type="family name" value="Glycoside Hydrolase Family 32"/>
</dbReference>
<name>E1QYU4_OLSUV</name>
<comment type="function">
    <text evidence="9">Enables the bacterium to metabolize sucrose as a sole carbon source.</text>
</comment>
<evidence type="ECO:0000256" key="9">
    <source>
        <dbReference type="RuleBase" id="RU365015"/>
    </source>
</evidence>
<dbReference type="InterPro" id="IPR023296">
    <property type="entry name" value="Glyco_hydro_beta-prop_sf"/>
</dbReference>
<keyword evidence="9" id="KW-0963">Cytoplasm</keyword>
<dbReference type="GO" id="GO:0004564">
    <property type="term" value="F:beta-fructofuranosidase activity"/>
    <property type="evidence" value="ECO:0007669"/>
    <property type="project" value="UniProtKB-EC"/>
</dbReference>
<dbReference type="NCBIfam" id="TIGR01322">
    <property type="entry name" value="scrB_fam"/>
    <property type="match status" value="1"/>
</dbReference>
<keyword evidence="5 8" id="KW-0378">Hydrolase</keyword>
<dbReference type="Pfam" id="PF00251">
    <property type="entry name" value="Glyco_hydro_32N"/>
    <property type="match status" value="1"/>
</dbReference>
<evidence type="ECO:0000313" key="13">
    <source>
        <dbReference type="Proteomes" id="UP000000333"/>
    </source>
</evidence>
<sequence length="482" mass="54164">MGNPLANDLETLRQAVERNARPGRFAQAFHLVPPVGWLNDPNGLCCFDGAYHAFFQYSPFNSEGGVKMWGHSVSDDLMGWEYLGTALYPDQPFDVSGVYSGCAYVEDGVMHVFYTGNVKREDADGYDYVNSGREANTVHVVSTDGMTFGNKHLVMTNGDYPQDDTNHVRDPKVWRSADGYRMVQGARREDDRGEVLVFGSSDLDSWELVNRVSTEYPFGYMWECPDYFELADARRTGAGATVKVLSVSPQGLEGQDWDRRNVYQSGYFVLQGDIVGACRLHPFALWDAGFDFYAPQTFESDDGRRILIGWMGMPDTDEYVNKTVEDGWQHCFTIPREVTAANGRVLQRPVRELDARHANERHGEDALSADGTRCFDLLVDEFPPSLDFAYVRIAEDLVLTWGSGTFEMRFLDEGKDSVGAGRTCRYEHLDGLRNMRVVGDVSSIEVFLNDGELTFSTRYYPESYGVRVDAPGASVTLWDVEA</sequence>
<evidence type="ECO:0000313" key="12">
    <source>
        <dbReference type="EMBL" id="ADK67558.1"/>
    </source>
</evidence>